<sequence length="236" mass="25989">MNVLHINFMSVICLALTLIGYVLVKKLHRKFPYMLLSPALFVPFLLIIFMLVFHVSYDTYMQENQWIVWMLGPATVAFAIPIYEYRQVIKNHLFSISLGIVAGMLSGIISAFYLAQLFSFNQETTYSLMARSISTPFAMELTSHLGGSVELVILFTMITGIAGVAFADLVLAGLKLHSKFAQGSALGNSAHGFGTSKAFMRHKEEGVAACLSMVLAGVFMVLLGPSLIHTAVWLLN</sequence>
<gene>
    <name evidence="6" type="ORF">F941_01456</name>
</gene>
<feature type="transmembrane region" description="Helical" evidence="5">
    <location>
        <begin position="151"/>
        <end position="174"/>
    </location>
</feature>
<comment type="subcellular location">
    <subcellularLocation>
        <location evidence="1">Membrane</location>
        <topology evidence="1">Multi-pass membrane protein</topology>
    </subcellularLocation>
</comment>
<evidence type="ECO:0000256" key="4">
    <source>
        <dbReference type="ARBA" id="ARBA00023136"/>
    </source>
</evidence>
<dbReference type="PANTHER" id="PTHR30249">
    <property type="entry name" value="PUTATIVE SEROTONIN TRANSPORTER"/>
    <property type="match status" value="1"/>
</dbReference>
<keyword evidence="3 5" id="KW-1133">Transmembrane helix</keyword>
<evidence type="ECO:0000256" key="3">
    <source>
        <dbReference type="ARBA" id="ARBA00022989"/>
    </source>
</evidence>
<proteinExistence type="predicted"/>
<accession>N9CB01</accession>
<keyword evidence="2 5" id="KW-0812">Transmembrane</keyword>
<dbReference type="Proteomes" id="UP000018460">
    <property type="component" value="Unassembled WGS sequence"/>
</dbReference>
<name>N9CB01_9GAMM</name>
<dbReference type="PANTHER" id="PTHR30249:SF16">
    <property type="entry name" value="INNER MEMBRANE PROTEIN"/>
    <property type="match status" value="1"/>
</dbReference>
<evidence type="ECO:0008006" key="8">
    <source>
        <dbReference type="Google" id="ProtNLM"/>
    </source>
</evidence>
<dbReference type="InterPro" id="IPR007300">
    <property type="entry name" value="CidB/LrgB"/>
</dbReference>
<evidence type="ECO:0000256" key="5">
    <source>
        <dbReference type="SAM" id="Phobius"/>
    </source>
</evidence>
<protein>
    <recommendedName>
        <fullName evidence="8">TIGR00659 family protein</fullName>
    </recommendedName>
</protein>
<dbReference type="RefSeq" id="WP_005009604.1">
    <property type="nucleotide sequence ID" value="NZ_KB849727.1"/>
</dbReference>
<feature type="transmembrane region" description="Helical" evidence="5">
    <location>
        <begin position="66"/>
        <end position="85"/>
    </location>
</feature>
<dbReference type="eggNOG" id="COG1346">
    <property type="taxonomic scope" value="Bacteria"/>
</dbReference>
<dbReference type="Pfam" id="PF04172">
    <property type="entry name" value="LrgB"/>
    <property type="match status" value="1"/>
</dbReference>
<keyword evidence="7" id="KW-1185">Reference proteome</keyword>
<reference evidence="6 7" key="1">
    <citation type="submission" date="2013-02" db="EMBL/GenBank/DDBJ databases">
        <title>The Genome Sequence of Acinetobacter bouvetii CIP 107468.</title>
        <authorList>
            <consortium name="The Broad Institute Genome Sequencing Platform"/>
            <consortium name="The Broad Institute Genome Sequencing Center for Infectious Disease"/>
            <person name="Cerqueira G."/>
            <person name="Feldgarden M."/>
            <person name="Courvalin P."/>
            <person name="Perichon B."/>
            <person name="Grillot-Courvalin C."/>
            <person name="Clermont D."/>
            <person name="Rocha E."/>
            <person name="Yoon E.-J."/>
            <person name="Nemec A."/>
            <person name="Walker B."/>
            <person name="Young S.K."/>
            <person name="Zeng Q."/>
            <person name="Gargeya S."/>
            <person name="Fitzgerald M."/>
            <person name="Haas B."/>
            <person name="Abouelleil A."/>
            <person name="Alvarado L."/>
            <person name="Arachchi H.M."/>
            <person name="Berlin A.M."/>
            <person name="Chapman S.B."/>
            <person name="Dewar J."/>
            <person name="Goldberg J."/>
            <person name="Griggs A."/>
            <person name="Gujja S."/>
            <person name="Hansen M."/>
            <person name="Howarth C."/>
            <person name="Imamovic A."/>
            <person name="Larimer J."/>
            <person name="McCowan C."/>
            <person name="Murphy C."/>
            <person name="Neiman D."/>
            <person name="Pearson M."/>
            <person name="Priest M."/>
            <person name="Roberts A."/>
            <person name="Saif S."/>
            <person name="Shea T."/>
            <person name="Sisk P."/>
            <person name="Sykes S."/>
            <person name="Wortman J."/>
            <person name="Nusbaum C."/>
            <person name="Birren B."/>
        </authorList>
    </citation>
    <scope>NUCLEOTIDE SEQUENCE [LARGE SCALE GENOMIC DNA]</scope>
    <source>
        <strain evidence="6 7">CIP 107468</strain>
    </source>
</reference>
<evidence type="ECO:0000256" key="2">
    <source>
        <dbReference type="ARBA" id="ARBA00022692"/>
    </source>
</evidence>
<dbReference type="PATRIC" id="fig|1120925.3.peg.1536"/>
<dbReference type="AlphaFoldDB" id="N9CB01"/>
<dbReference type="GO" id="GO:0016020">
    <property type="term" value="C:membrane"/>
    <property type="evidence" value="ECO:0007669"/>
    <property type="project" value="UniProtKB-SubCell"/>
</dbReference>
<evidence type="ECO:0000313" key="7">
    <source>
        <dbReference type="Proteomes" id="UP000018460"/>
    </source>
</evidence>
<feature type="transmembrane region" description="Helical" evidence="5">
    <location>
        <begin position="206"/>
        <end position="228"/>
    </location>
</feature>
<comment type="caution">
    <text evidence="6">The sequence shown here is derived from an EMBL/GenBank/DDBJ whole genome shotgun (WGS) entry which is preliminary data.</text>
</comment>
<feature type="transmembrane region" description="Helical" evidence="5">
    <location>
        <begin position="31"/>
        <end position="54"/>
    </location>
</feature>
<keyword evidence="4 5" id="KW-0472">Membrane</keyword>
<evidence type="ECO:0000256" key="1">
    <source>
        <dbReference type="ARBA" id="ARBA00004141"/>
    </source>
</evidence>
<evidence type="ECO:0000313" key="6">
    <source>
        <dbReference type="EMBL" id="ENV82691.1"/>
    </source>
</evidence>
<feature type="transmembrane region" description="Helical" evidence="5">
    <location>
        <begin position="6"/>
        <end position="24"/>
    </location>
</feature>
<organism evidence="6 7">
    <name type="scientific">Acinetobacter bouvetii DSM 14964 = CIP 107468</name>
    <dbReference type="NCBI Taxonomy" id="1120925"/>
    <lineage>
        <taxon>Bacteria</taxon>
        <taxon>Pseudomonadati</taxon>
        <taxon>Pseudomonadota</taxon>
        <taxon>Gammaproteobacteria</taxon>
        <taxon>Moraxellales</taxon>
        <taxon>Moraxellaceae</taxon>
        <taxon>Acinetobacter</taxon>
    </lineage>
</organism>
<feature type="transmembrane region" description="Helical" evidence="5">
    <location>
        <begin position="92"/>
        <end position="115"/>
    </location>
</feature>
<dbReference type="EMBL" id="APQD01000012">
    <property type="protein sequence ID" value="ENV82691.1"/>
    <property type="molecule type" value="Genomic_DNA"/>
</dbReference>